<evidence type="ECO:0000313" key="2">
    <source>
        <dbReference type="EMBL" id="SOE80604.1"/>
    </source>
</evidence>
<comment type="caution">
    <text evidence="2">The sequence shown here is derived from an EMBL/GenBank/DDBJ whole genome shotgun (WGS) entry which is preliminary data.</text>
</comment>
<gene>
    <name evidence="2" type="ORF">SAMN05446927_3838</name>
</gene>
<feature type="signal peptide" evidence="1">
    <location>
        <begin position="1"/>
        <end position="22"/>
    </location>
</feature>
<sequence length="97" mass="11114">MSLLRLAAVGALFITFAGAASAATNWDALHPRRAEVNSRLANQDRRIHEEVRRGEITHSEPARLHRAEEQIRREERWMASHDGGHIIRSEDRALNRQ</sequence>
<feature type="chain" id="PRO_5031388055" description="Lipoprotein" evidence="1">
    <location>
        <begin position="23"/>
        <end position="97"/>
    </location>
</feature>
<accession>A0A7Z7N352</accession>
<protein>
    <recommendedName>
        <fullName evidence="4">Lipoprotein</fullName>
    </recommendedName>
</protein>
<dbReference type="Proteomes" id="UP000219522">
    <property type="component" value="Unassembled WGS sequence"/>
</dbReference>
<dbReference type="AlphaFoldDB" id="A0A7Z7N352"/>
<reference evidence="2 3" key="1">
    <citation type="submission" date="2017-09" db="EMBL/GenBank/DDBJ databases">
        <authorList>
            <person name="Varghese N."/>
            <person name="Submissions S."/>
        </authorList>
    </citation>
    <scope>NUCLEOTIDE SEQUENCE [LARGE SCALE GENOMIC DNA]</scope>
    <source>
        <strain evidence="2 3">OK806</strain>
    </source>
</reference>
<evidence type="ECO:0008006" key="4">
    <source>
        <dbReference type="Google" id="ProtNLM"/>
    </source>
</evidence>
<evidence type="ECO:0000313" key="3">
    <source>
        <dbReference type="Proteomes" id="UP000219522"/>
    </source>
</evidence>
<organism evidence="2 3">
    <name type="scientific">Caballeronia arationis</name>
    <dbReference type="NCBI Taxonomy" id="1777142"/>
    <lineage>
        <taxon>Bacteria</taxon>
        <taxon>Pseudomonadati</taxon>
        <taxon>Pseudomonadota</taxon>
        <taxon>Betaproteobacteria</taxon>
        <taxon>Burkholderiales</taxon>
        <taxon>Burkholderiaceae</taxon>
        <taxon>Caballeronia</taxon>
    </lineage>
</organism>
<evidence type="ECO:0000256" key="1">
    <source>
        <dbReference type="SAM" id="SignalP"/>
    </source>
</evidence>
<keyword evidence="3" id="KW-1185">Reference proteome</keyword>
<dbReference type="RefSeq" id="WP_097190098.1">
    <property type="nucleotide sequence ID" value="NZ_OCSU01000002.1"/>
</dbReference>
<proteinExistence type="predicted"/>
<dbReference type="EMBL" id="OCSU01000002">
    <property type="protein sequence ID" value="SOE80604.1"/>
    <property type="molecule type" value="Genomic_DNA"/>
</dbReference>
<keyword evidence="1" id="KW-0732">Signal</keyword>
<name>A0A7Z7N352_9BURK</name>